<evidence type="ECO:0000313" key="2">
    <source>
        <dbReference type="EMBL" id="EIG54917.1"/>
    </source>
</evidence>
<dbReference type="STRING" id="596152.DesU5LDRAFT_3284"/>
<accession>I2Q561</accession>
<gene>
    <name evidence="2" type="ORF">DesU5LDRAFT_3284</name>
</gene>
<dbReference type="eggNOG" id="ENOG5032G9F">
    <property type="taxonomic scope" value="Bacteria"/>
</dbReference>
<organism evidence="2">
    <name type="scientific">Desulfovibrio sp. U5L</name>
    <dbReference type="NCBI Taxonomy" id="596152"/>
    <lineage>
        <taxon>Bacteria</taxon>
        <taxon>Pseudomonadati</taxon>
        <taxon>Thermodesulfobacteriota</taxon>
        <taxon>Desulfovibrionia</taxon>
        <taxon>Desulfovibrionales</taxon>
        <taxon>Desulfovibrionaceae</taxon>
        <taxon>Desulfovibrio</taxon>
    </lineage>
</organism>
<feature type="region of interest" description="Disordered" evidence="1">
    <location>
        <begin position="1"/>
        <end position="25"/>
    </location>
</feature>
<evidence type="ECO:0000256" key="1">
    <source>
        <dbReference type="SAM" id="MobiDB-lite"/>
    </source>
</evidence>
<proteinExistence type="predicted"/>
<sequence length="78" mass="8657">MDKPTLRSITREGQSSTPAEPEEELNFDVEVSSAANVFRFFGEYFNVVGDGTAKMTDEDGYALAHIFGLCSKRLYSVL</sequence>
<reference evidence="2" key="1">
    <citation type="submission" date="2011-11" db="EMBL/GenBank/DDBJ databases">
        <title>Improved High-Quality Draft sequence of Desulfovibrio sp. U5L.</title>
        <authorList>
            <consortium name="US DOE Joint Genome Institute"/>
            <person name="Lucas S."/>
            <person name="Han J."/>
            <person name="Lapidus A."/>
            <person name="Cheng J.-F."/>
            <person name="Goodwin L."/>
            <person name="Pitluck S."/>
            <person name="Peters L."/>
            <person name="Ovchinnikova G."/>
            <person name="Held B."/>
            <person name="Detter J.C."/>
            <person name="Han C."/>
            <person name="Tapia R."/>
            <person name="Land M."/>
            <person name="Hauser L."/>
            <person name="Kyrpides N."/>
            <person name="Ivanova N."/>
            <person name="Pagani I."/>
            <person name="Gabster J."/>
            <person name="Walker C."/>
            <person name="Stolyar S."/>
            <person name="Stahl D."/>
            <person name="Arkin A."/>
            <person name="Dehal P."/>
            <person name="Hazen T."/>
            <person name="Woyke T."/>
        </authorList>
    </citation>
    <scope>NUCLEOTIDE SEQUENCE [LARGE SCALE GENOMIC DNA]</scope>
    <source>
        <strain evidence="2">U5L</strain>
    </source>
</reference>
<dbReference type="OrthoDB" id="9852603at2"/>
<dbReference type="EMBL" id="JH600068">
    <property type="protein sequence ID" value="EIG54917.1"/>
    <property type="molecule type" value="Genomic_DNA"/>
</dbReference>
<name>I2Q561_9BACT</name>
<dbReference type="AlphaFoldDB" id="I2Q561"/>
<dbReference type="HOGENOM" id="CLU_2616286_0_0_7"/>
<protein>
    <submittedName>
        <fullName evidence="2">Uncharacterized protein</fullName>
    </submittedName>
</protein>
<feature type="compositionally biased region" description="Polar residues" evidence="1">
    <location>
        <begin position="7"/>
        <end position="18"/>
    </location>
</feature>